<name>A0A8J2QNB8_9NEOP</name>
<organism evidence="1 2">
    <name type="scientific">Danaus chrysippus</name>
    <name type="common">African queen</name>
    <dbReference type="NCBI Taxonomy" id="151541"/>
    <lineage>
        <taxon>Eukaryota</taxon>
        <taxon>Metazoa</taxon>
        <taxon>Ecdysozoa</taxon>
        <taxon>Arthropoda</taxon>
        <taxon>Hexapoda</taxon>
        <taxon>Insecta</taxon>
        <taxon>Pterygota</taxon>
        <taxon>Neoptera</taxon>
        <taxon>Endopterygota</taxon>
        <taxon>Lepidoptera</taxon>
        <taxon>Glossata</taxon>
        <taxon>Ditrysia</taxon>
        <taxon>Papilionoidea</taxon>
        <taxon>Nymphalidae</taxon>
        <taxon>Danainae</taxon>
        <taxon>Danaini</taxon>
        <taxon>Danaina</taxon>
        <taxon>Danaus</taxon>
        <taxon>Anosia</taxon>
    </lineage>
</organism>
<comment type="caution">
    <text evidence="1">The sequence shown here is derived from an EMBL/GenBank/DDBJ whole genome shotgun (WGS) entry which is preliminary data.</text>
</comment>
<sequence>MLIVSNECLFVVARPPLSHASAESAYGPHGIGCSSMAQHVALFLLLCLVRCDTKTVLQDKLEVAQFHVTSQTSNLFQNDGPALESLQNLITRAKQIYLHFLNRPAL</sequence>
<evidence type="ECO:0000313" key="2">
    <source>
        <dbReference type="Proteomes" id="UP000789524"/>
    </source>
</evidence>
<protein>
    <submittedName>
        <fullName evidence="1">(African queen) hypothetical protein</fullName>
    </submittedName>
</protein>
<dbReference type="AlphaFoldDB" id="A0A8J2QNB8"/>
<dbReference type="EMBL" id="CAKASE010000057">
    <property type="protein sequence ID" value="CAG9566434.1"/>
    <property type="molecule type" value="Genomic_DNA"/>
</dbReference>
<evidence type="ECO:0000313" key="1">
    <source>
        <dbReference type="EMBL" id="CAG9566434.1"/>
    </source>
</evidence>
<keyword evidence="2" id="KW-1185">Reference proteome</keyword>
<accession>A0A8J2QNB8</accession>
<gene>
    <name evidence="1" type="ORF">DCHRY22_LOCUS7076</name>
</gene>
<proteinExistence type="predicted"/>
<reference evidence="1" key="1">
    <citation type="submission" date="2021-09" db="EMBL/GenBank/DDBJ databases">
        <authorList>
            <person name="Martin H S."/>
        </authorList>
    </citation>
    <scope>NUCLEOTIDE SEQUENCE</scope>
</reference>
<dbReference type="Proteomes" id="UP000789524">
    <property type="component" value="Unassembled WGS sequence"/>
</dbReference>
<dbReference type="OrthoDB" id="6931006at2759"/>